<proteinExistence type="predicted"/>
<sequence>MAQVVCITAGAVAFSFTVDDKMYNKFVDGMTKGGAVLPAYNMLSNAVDNEQHAKFVETFSDGQNNPRATLVLEAVGMITEEFTSDLPKLVKTPTSSVSSSKETATSNS</sequence>
<evidence type="ECO:0000313" key="2">
    <source>
        <dbReference type="EMBL" id="MDE8603895.1"/>
    </source>
</evidence>
<dbReference type="EMBL" id="JAMZEG020000003">
    <property type="protein sequence ID" value="MDE8603895.1"/>
    <property type="molecule type" value="Genomic_DNA"/>
</dbReference>
<feature type="compositionally biased region" description="Low complexity" evidence="1">
    <location>
        <begin position="92"/>
        <end position="108"/>
    </location>
</feature>
<evidence type="ECO:0000256" key="1">
    <source>
        <dbReference type="SAM" id="MobiDB-lite"/>
    </source>
</evidence>
<accession>A0ABT5WGG3</accession>
<name>A0ABT5WGG3_9GAMM</name>
<reference evidence="2" key="1">
    <citation type="submission" date="2023-01" db="EMBL/GenBank/DDBJ databases">
        <title>Psychroserpens sp. MSW6 and Marinomonas sp. RSW2, isolated from seawater.</title>
        <authorList>
            <person name="Kristyanto S."/>
            <person name="Jung J."/>
            <person name="Kim J.M."/>
            <person name="Jeon C.O."/>
        </authorList>
    </citation>
    <scope>NUCLEOTIDE SEQUENCE</scope>
    <source>
        <strain evidence="2">RSW2</strain>
    </source>
</reference>
<organism evidence="2 3">
    <name type="scientific">Marinomonas maritima</name>
    <dbReference type="NCBI Taxonomy" id="2940935"/>
    <lineage>
        <taxon>Bacteria</taxon>
        <taxon>Pseudomonadati</taxon>
        <taxon>Pseudomonadota</taxon>
        <taxon>Gammaproteobacteria</taxon>
        <taxon>Oceanospirillales</taxon>
        <taxon>Oceanospirillaceae</taxon>
        <taxon>Marinomonas</taxon>
    </lineage>
</organism>
<keyword evidence="3" id="KW-1185">Reference proteome</keyword>
<feature type="region of interest" description="Disordered" evidence="1">
    <location>
        <begin position="89"/>
        <end position="108"/>
    </location>
</feature>
<dbReference type="Proteomes" id="UP001139522">
    <property type="component" value="Unassembled WGS sequence"/>
</dbReference>
<gene>
    <name evidence="2" type="ORF">M3I01_013410</name>
</gene>
<protein>
    <submittedName>
        <fullName evidence="2">Phage tail assembly chaperone</fullName>
    </submittedName>
</protein>
<evidence type="ECO:0000313" key="3">
    <source>
        <dbReference type="Proteomes" id="UP001139522"/>
    </source>
</evidence>
<dbReference type="RefSeq" id="WP_275565127.1">
    <property type="nucleotide sequence ID" value="NZ_JAMZEG020000003.1"/>
</dbReference>
<comment type="caution">
    <text evidence="2">The sequence shown here is derived from an EMBL/GenBank/DDBJ whole genome shotgun (WGS) entry which is preliminary data.</text>
</comment>